<sequence>MNRNITKPQNIAEQIRSTLQGTVFAKEKARGKTQLREFSFPFGKYPKDVSTSPFLSDYVNSTGKGDELVTREWAETRWATSIALAIHYISGHEVYSAKPMKELRAARAVLNKAPWKTDQHRLALENFHRVWQTRFDPNHNSEAILNKTYEAQANLLNEFIDNAVQLGCVDSDTLFRLEPLIKESITAFNNGAKERELVKANTDSVRRVLYELMLTDTYQSNSQSAPHLAERMLKTHLPELQQFADAQRYAGAKKTLDFDINIGAYVDGANISINGSKVGGIADKFHNSSDKRSEWTVSAGFKQFDDTGYVALTSKISLVGRDSSDITFKPDFRGWLEMLPHSPSGTEAALTTEKAKIAYTEKRNALNEQIEQSIQESEKKHAERLLRLKKEAEERQVKVNKLIDQNYDLQIVTKDSAKGTQLEKKHITELLEFPELHGLFRHSSLHDIPAVSIQMGLDTENTRGLQFLANPPYQWGKEDKTNKMFEVMSDDMKNNFVQLGDVSGNSTIITAEGVATAGSLYIAAKRKNLDVVVVASMFAFNIKYAVEHYSKTYPNNPLINAADNDCWNKVPNESGSHDLRSINDNAGVRVAMELYDQYGVTSFGPDWQDESIVNEASRLKTTDFNDYFEIYSYEEALTYIGNVIEKEINRNPLPLNQVTPSQQYVNSLPGDFENVFEVYGLDANLQTAAFVDHDFNPKGSPVQTQETEQLVKEEQKPIPNETKAPLKTVTGYEVQRLNDGEWTSIETSNSPEDILLKQNTEKQYAIEDAYANLVETGTPADVAFSKSVAFVESTYRCLDLENKKPFTSAQTFNDAKDLKLEKPVVLLIENENGKFTRPIRIDSDGSFIIGGKKTNEQPTFIGRNEISSTIKSVLNELYFNEKGSYDWVTEEHFILRTIDENGKPDRESSRTFNTEFNCNVEDAQKELLSTENIDVKFLNEVELVGLTCSTTDEKQPIKTVQVNKNELAYEVDKLKKNPSIIDIDTGSVTAGDLSFNITQNDDLKGSLTIKSYAPNGIVNGTYVLASHQEADEKIQSLNSSLVVVPTTLFINSKNGIVPLKTGLEPISIGLLPPATPEDDLQNTPVFGIQEYLSSLNQESIVGSLLPEFNTDKSMTLVNDTWYEYVPDMATPGDKLPTYLPQDTLSKLNDGVLALDEFENELDHDLDDFTPSTPNDAEFANNVNMALSGDEFPAFDLDEDELAYLDSNEPLNKPYSDMAQEGILDSMIFDSSNTIDPDIDAVLSDNIPQNEPSEGFVPDAEIETMLDSDLEIESDGIVEQLTLETDATQEEAIFDFEGLAERDFLFDDFDEDLDSALEDFTGDLDSPDLEEQQSNIEKITPTNYEVEVELSNQIDLTSLAEENSHEKEPQESSTLDRIKTSAVKHASNLASIMKGVRILDAKDKAIDQPRNNAISLDATETQQSAPEKNTNEEVSISETTQIETTQPLEEPKNYELGNEAVPHSSEAQTVEKETRSDNQANSLSLVSEILKQLTNNPVKYEKSFDVTGEWATANTVLNLKGGVSVDSNNYSVQNELNIAPNKIVKTDVNRPSKENLRSILERSKLKAWGKKVTDNSIQSQVEFFAEQSEAIEQRATKAVNDTTAEIDLNSPSGEVIEPNTSIASEVNQPIEKQSNADINVEQHETSTSQNSDITEQLELLLELLKSGDLGKSELSNLLNNYSKVEERVEAKTPSNNRNETPQNTNATATKHTNTDLSTEQAATVSSSAHVQDKEISDFWEFEYDTSTKASDFLEKAEELVGDKGKSAVLKKAAFLMTASEDPNADINSLAQNAISIMVEMEGPKSDLQKQEYASKAKDIANWLDSTAKVGLLIESTRNDAGYVDKFSTLPQNIKDKIHEYLVNPVNEVKKTEEPIFKSWMCIKDSIEKRQIPVETMKQAIIGAWNIQPRQGVHASEYSSANGKLRKGIDKFIKKATDAGLIYPCPTDNSAWSYIDPIDKSEKTITKSDFKFKTAAMVAAAEVQSAIDIPRNAKKWARQDIAIQAGQVFEELTSIPSPYGELREAKHSYMPAGRRLEGSKQHKDIMKETEVNLG</sequence>
<accession>A0A7V7NX27</accession>
<feature type="compositionally biased region" description="Polar residues" evidence="2">
    <location>
        <begin position="1691"/>
        <end position="1701"/>
    </location>
</feature>
<feature type="region of interest" description="Disordered" evidence="2">
    <location>
        <begin position="1413"/>
        <end position="1448"/>
    </location>
</feature>
<proteinExistence type="predicted"/>
<feature type="compositionally biased region" description="Polar residues" evidence="2">
    <location>
        <begin position="1413"/>
        <end position="1446"/>
    </location>
</feature>
<comment type="caution">
    <text evidence="3">The sequence shown here is derived from an EMBL/GenBank/DDBJ whole genome shotgun (WGS) entry which is preliminary data.</text>
</comment>
<reference evidence="3 4" key="1">
    <citation type="submission" date="2019-09" db="EMBL/GenBank/DDBJ databases">
        <title>Draft genome sequences of 48 bacterial type strains from the CCUG.</title>
        <authorList>
            <person name="Tunovic T."/>
            <person name="Pineiro-Iglesias B."/>
            <person name="Unosson C."/>
            <person name="Inganas E."/>
            <person name="Ohlen M."/>
            <person name="Cardew S."/>
            <person name="Jensie-Markopoulos S."/>
            <person name="Salva-Serra F."/>
            <person name="Jaen-Luchoro D."/>
            <person name="Karlsson R."/>
            <person name="Svensson-Stadler L."/>
            <person name="Chun J."/>
            <person name="Moore E."/>
        </authorList>
    </citation>
    <scope>NUCLEOTIDE SEQUENCE [LARGE SCALE GENOMIC DNA]</scope>
    <source>
        <strain evidence="3 4">CCUG 48643</strain>
    </source>
</reference>
<feature type="region of interest" description="Disordered" evidence="2">
    <location>
        <begin position="1684"/>
        <end position="1714"/>
    </location>
</feature>
<protein>
    <submittedName>
        <fullName evidence="3">Uncharacterized protein</fullName>
    </submittedName>
</protein>
<evidence type="ECO:0000256" key="1">
    <source>
        <dbReference type="SAM" id="Coils"/>
    </source>
</evidence>
<evidence type="ECO:0000313" key="4">
    <source>
        <dbReference type="Proteomes" id="UP000423756"/>
    </source>
</evidence>
<dbReference type="RefSeq" id="WP_137406539.1">
    <property type="nucleotide sequence ID" value="NZ_AP025467.1"/>
</dbReference>
<dbReference type="Proteomes" id="UP000423756">
    <property type="component" value="Unassembled WGS sequence"/>
</dbReference>
<evidence type="ECO:0000313" key="3">
    <source>
        <dbReference type="EMBL" id="KAB0482484.1"/>
    </source>
</evidence>
<evidence type="ECO:0000256" key="2">
    <source>
        <dbReference type="SAM" id="MobiDB-lite"/>
    </source>
</evidence>
<dbReference type="GeneID" id="77344719"/>
<keyword evidence="1" id="KW-0175">Coiled coil</keyword>
<feature type="coiled-coil region" evidence="1">
    <location>
        <begin position="356"/>
        <end position="405"/>
    </location>
</feature>
<dbReference type="EMBL" id="VZPX01000004">
    <property type="protein sequence ID" value="KAB0482484.1"/>
    <property type="molecule type" value="Genomic_DNA"/>
</dbReference>
<name>A0A7V7NX27_9VIBR</name>
<organism evidence="3 4">
    <name type="scientific">Vibrio chagasii</name>
    <dbReference type="NCBI Taxonomy" id="170679"/>
    <lineage>
        <taxon>Bacteria</taxon>
        <taxon>Pseudomonadati</taxon>
        <taxon>Pseudomonadota</taxon>
        <taxon>Gammaproteobacteria</taxon>
        <taxon>Vibrionales</taxon>
        <taxon>Vibrionaceae</taxon>
        <taxon>Vibrio</taxon>
    </lineage>
</organism>
<gene>
    <name evidence="3" type="ORF">F7Q91_03480</name>
</gene>